<accession>A0AAU9B5V5</accession>
<dbReference type="AlphaFoldDB" id="A0AAU9B5V5"/>
<gene>
    <name evidence="1" type="ORF">LEN_4275</name>
</gene>
<name>A0AAU9B5V5_LYSEN</name>
<dbReference type="EMBL" id="AP014940">
    <property type="protein sequence ID" value="BAV99762.1"/>
    <property type="molecule type" value="Genomic_DNA"/>
</dbReference>
<protein>
    <submittedName>
        <fullName evidence="1">Uncharacterized protein</fullName>
    </submittedName>
</protein>
<proteinExistence type="predicted"/>
<dbReference type="Proteomes" id="UP000218824">
    <property type="component" value="Chromosome"/>
</dbReference>
<evidence type="ECO:0000313" key="2">
    <source>
        <dbReference type="Proteomes" id="UP000218824"/>
    </source>
</evidence>
<reference evidence="1 2" key="1">
    <citation type="journal article" date="2017" name="DNA Res.">
        <title>Complete genome sequence and expression profile of the commercial lytic enzyme producer Lysobacter enzymogenes M497-1.</title>
        <authorList>
            <person name="Takami H."/>
            <person name="Toyoda A."/>
            <person name="Uchiyama I."/>
            <person name="Itoh T."/>
            <person name="Takaki Y."/>
            <person name="Arai W."/>
            <person name="Nishi S."/>
            <person name="Kawai M."/>
            <person name="Shinya K."/>
            <person name="Ikeda H."/>
        </authorList>
    </citation>
    <scope>NUCLEOTIDE SEQUENCE [LARGE SCALE GENOMIC DNA]</scope>
    <source>
        <strain evidence="1 2">M497-1</strain>
    </source>
</reference>
<evidence type="ECO:0000313" key="1">
    <source>
        <dbReference type="EMBL" id="BAV99762.1"/>
    </source>
</evidence>
<sequence>MTRRGRRVMMPDRHVLAAMIPSLHSIAVARIEAARIEVADSIAGRTEAERTSADRIAAILCAARRSESTQRATSP</sequence>
<organism evidence="1 2">
    <name type="scientific">Lysobacter enzymogenes</name>
    <dbReference type="NCBI Taxonomy" id="69"/>
    <lineage>
        <taxon>Bacteria</taxon>
        <taxon>Pseudomonadati</taxon>
        <taxon>Pseudomonadota</taxon>
        <taxon>Gammaproteobacteria</taxon>
        <taxon>Lysobacterales</taxon>
        <taxon>Lysobacteraceae</taxon>
        <taxon>Lysobacter</taxon>
    </lineage>
</organism>
<dbReference type="KEGG" id="lem:LEN_4275"/>